<dbReference type="OrthoDB" id="7665907at2"/>
<dbReference type="CDD" id="cd04185">
    <property type="entry name" value="GT_2_like_b"/>
    <property type="match status" value="1"/>
</dbReference>
<dbReference type="InterPro" id="IPR029044">
    <property type="entry name" value="Nucleotide-diphossugar_trans"/>
</dbReference>
<dbReference type="EMBL" id="CP035806">
    <property type="protein sequence ID" value="QBE49429.1"/>
    <property type="molecule type" value="Genomic_DNA"/>
</dbReference>
<sequence>MAESFHETHPNTHPIPIVGASLSQDGPTAQVAAVIVTFNRLAKLPKTLESVFAQSHAPAWVVVVNNNSSDGTQDYLDSLDDPRLVVMHLAENLGGAGGFEHGMAKGVNLGADYVWIMDDDCYPDPSALETLLDQRDRASKVLEHEVPFACSLVKFVDGSLCEMNNPITTWDWPRTFLAGLNSLLVTECTFVSVLVPSWALKEAGLPLGEYFIWFDDKEYTKRLTRAYGPGIICLDSTVVHDMGVNAGVNYRQVNADNLWKFSKGTRNQASYRYHYEGRFSYISYVRRVIVEMRQGNVAKGVKKQMRRALWAGRKFNPQPRFPNDARYRRASN</sequence>
<dbReference type="RefSeq" id="WP_130110556.1">
    <property type="nucleotide sequence ID" value="NZ_CP035806.1"/>
</dbReference>
<comment type="pathway">
    <text evidence="1">Cell wall biogenesis; cell wall polysaccharide biosynthesis.</text>
</comment>
<dbReference type="PANTHER" id="PTHR43179:SF12">
    <property type="entry name" value="GALACTOFURANOSYLTRANSFERASE GLFT2"/>
    <property type="match status" value="1"/>
</dbReference>
<dbReference type="SUPFAM" id="SSF53448">
    <property type="entry name" value="Nucleotide-diphospho-sugar transferases"/>
    <property type="match status" value="1"/>
</dbReference>
<evidence type="ECO:0000259" key="5">
    <source>
        <dbReference type="Pfam" id="PF00535"/>
    </source>
</evidence>
<evidence type="ECO:0000256" key="3">
    <source>
        <dbReference type="ARBA" id="ARBA00022676"/>
    </source>
</evidence>
<keyword evidence="3" id="KW-0328">Glycosyltransferase</keyword>
<evidence type="ECO:0000256" key="4">
    <source>
        <dbReference type="ARBA" id="ARBA00022679"/>
    </source>
</evidence>
<name>A0A4V0Z1S5_9MICO</name>
<gene>
    <name evidence="6" type="ORF">EVS81_11755</name>
</gene>
<proteinExistence type="inferred from homology"/>
<comment type="similarity">
    <text evidence="2">Belongs to the glycosyltransferase 2 family.</text>
</comment>
<accession>A0A4V0Z1S5</accession>
<dbReference type="Gene3D" id="3.90.550.10">
    <property type="entry name" value="Spore Coat Polysaccharide Biosynthesis Protein SpsA, Chain A"/>
    <property type="match status" value="1"/>
</dbReference>
<evidence type="ECO:0000313" key="6">
    <source>
        <dbReference type="EMBL" id="QBE49429.1"/>
    </source>
</evidence>
<evidence type="ECO:0000313" key="7">
    <source>
        <dbReference type="Proteomes" id="UP000289260"/>
    </source>
</evidence>
<dbReference type="PANTHER" id="PTHR43179">
    <property type="entry name" value="RHAMNOSYLTRANSFERASE WBBL"/>
    <property type="match status" value="1"/>
</dbReference>
<keyword evidence="7" id="KW-1185">Reference proteome</keyword>
<protein>
    <submittedName>
        <fullName evidence="6">Glycosyltransferase</fullName>
    </submittedName>
</protein>
<evidence type="ECO:0000256" key="2">
    <source>
        <dbReference type="ARBA" id="ARBA00006739"/>
    </source>
</evidence>
<keyword evidence="4 6" id="KW-0808">Transferase</keyword>
<dbReference type="InterPro" id="IPR001173">
    <property type="entry name" value="Glyco_trans_2-like"/>
</dbReference>
<dbReference type="KEGG" id="ltr:EVS81_11755"/>
<dbReference type="AlphaFoldDB" id="A0A4V0Z1S5"/>
<dbReference type="GO" id="GO:0016757">
    <property type="term" value="F:glycosyltransferase activity"/>
    <property type="evidence" value="ECO:0007669"/>
    <property type="project" value="UniProtKB-KW"/>
</dbReference>
<evidence type="ECO:0000256" key="1">
    <source>
        <dbReference type="ARBA" id="ARBA00004776"/>
    </source>
</evidence>
<reference evidence="6 7" key="1">
    <citation type="submission" date="2019-02" db="EMBL/GenBank/DDBJ databases">
        <authorList>
            <person name="Sun L."/>
            <person name="Pan D."/>
            <person name="Wu X."/>
        </authorList>
    </citation>
    <scope>NUCLEOTIDE SEQUENCE [LARGE SCALE GENOMIC DNA]</scope>
    <source>
        <strain evidence="6 7">JW-1</strain>
    </source>
</reference>
<organism evidence="6 7">
    <name type="scientific">Leucobacter triazinivorans</name>
    <dbReference type="NCBI Taxonomy" id="1784719"/>
    <lineage>
        <taxon>Bacteria</taxon>
        <taxon>Bacillati</taxon>
        <taxon>Actinomycetota</taxon>
        <taxon>Actinomycetes</taxon>
        <taxon>Micrococcales</taxon>
        <taxon>Microbacteriaceae</taxon>
        <taxon>Leucobacter</taxon>
    </lineage>
</organism>
<feature type="domain" description="Glycosyltransferase 2-like" evidence="5">
    <location>
        <begin position="34"/>
        <end position="134"/>
    </location>
</feature>
<dbReference type="Proteomes" id="UP000289260">
    <property type="component" value="Chromosome"/>
</dbReference>
<dbReference type="Pfam" id="PF00535">
    <property type="entry name" value="Glycos_transf_2"/>
    <property type="match status" value="1"/>
</dbReference>